<evidence type="ECO:0000313" key="1">
    <source>
        <dbReference type="EMBL" id="MED6111833.1"/>
    </source>
</evidence>
<gene>
    <name evidence="1" type="ORF">PIB30_056064</name>
</gene>
<sequence length="178" mass="20239">KHVRLRHNRETIVGLVPNNVRLQIANRPLILKESRVVFYEYEKHEGYDDADMNANAELGAIKIRHYHLNNTSLSSYDTLIGEVSYAIGLYSAIRGSEGKEDPDEEAPAAPLAMDVYTDPDYLQFLEELQRHPKYSPFHSSQAVVQYHSDNSSDHHSDSHSLPSFELFGIWPPPSNPSH</sequence>
<comment type="caution">
    <text evidence="1">The sequence shown here is derived from an EMBL/GenBank/DDBJ whole genome shotgun (WGS) entry which is preliminary data.</text>
</comment>
<organism evidence="1 2">
    <name type="scientific">Stylosanthes scabra</name>
    <dbReference type="NCBI Taxonomy" id="79078"/>
    <lineage>
        <taxon>Eukaryota</taxon>
        <taxon>Viridiplantae</taxon>
        <taxon>Streptophyta</taxon>
        <taxon>Embryophyta</taxon>
        <taxon>Tracheophyta</taxon>
        <taxon>Spermatophyta</taxon>
        <taxon>Magnoliopsida</taxon>
        <taxon>eudicotyledons</taxon>
        <taxon>Gunneridae</taxon>
        <taxon>Pentapetalae</taxon>
        <taxon>rosids</taxon>
        <taxon>fabids</taxon>
        <taxon>Fabales</taxon>
        <taxon>Fabaceae</taxon>
        <taxon>Papilionoideae</taxon>
        <taxon>50 kb inversion clade</taxon>
        <taxon>dalbergioids sensu lato</taxon>
        <taxon>Dalbergieae</taxon>
        <taxon>Pterocarpus clade</taxon>
        <taxon>Stylosanthes</taxon>
    </lineage>
</organism>
<dbReference type="EMBL" id="JASCZI010000444">
    <property type="protein sequence ID" value="MED6111833.1"/>
    <property type="molecule type" value="Genomic_DNA"/>
</dbReference>
<evidence type="ECO:0000313" key="2">
    <source>
        <dbReference type="Proteomes" id="UP001341840"/>
    </source>
</evidence>
<accession>A0ABU6QIY3</accession>
<reference evidence="1 2" key="1">
    <citation type="journal article" date="2023" name="Plants (Basel)">
        <title>Bridging the Gap: Combining Genomics and Transcriptomics Approaches to Understand Stylosanthes scabra, an Orphan Legume from the Brazilian Caatinga.</title>
        <authorList>
            <person name="Ferreira-Neto J.R.C."/>
            <person name="da Silva M.D."/>
            <person name="Binneck E."/>
            <person name="de Melo N.F."/>
            <person name="da Silva R.H."/>
            <person name="de Melo A.L.T.M."/>
            <person name="Pandolfi V."/>
            <person name="Bustamante F.O."/>
            <person name="Brasileiro-Vidal A.C."/>
            <person name="Benko-Iseppon A.M."/>
        </authorList>
    </citation>
    <scope>NUCLEOTIDE SEQUENCE [LARGE SCALE GENOMIC DNA]</scope>
    <source>
        <tissue evidence="1">Leaves</tissue>
    </source>
</reference>
<keyword evidence="2" id="KW-1185">Reference proteome</keyword>
<dbReference type="Proteomes" id="UP001341840">
    <property type="component" value="Unassembled WGS sequence"/>
</dbReference>
<feature type="non-terminal residue" evidence="1">
    <location>
        <position position="1"/>
    </location>
</feature>
<name>A0ABU6QIY3_9FABA</name>
<protein>
    <submittedName>
        <fullName evidence="1">Uncharacterized protein</fullName>
    </submittedName>
</protein>
<proteinExistence type="predicted"/>